<sequence length="79" mass="8877">PTNVPKVELGCCRLLPNKMANNLYNAWKVLIPTLVDPHLKYSTRTHGHALPEVHLVISTCTSHSNCTHQFSIVGLFFDH</sequence>
<dbReference type="OrthoDB" id="2691413at2759"/>
<comment type="caution">
    <text evidence="1">The sequence shown here is derived from an EMBL/GenBank/DDBJ whole genome shotgun (WGS) entry which is preliminary data.</text>
</comment>
<dbReference type="RefSeq" id="XP_041284001.1">
    <property type="nucleotide sequence ID" value="XM_041430232.1"/>
</dbReference>
<proteinExistence type="predicted"/>
<evidence type="ECO:0000313" key="2">
    <source>
        <dbReference type="Proteomes" id="UP000823399"/>
    </source>
</evidence>
<dbReference type="Proteomes" id="UP000823399">
    <property type="component" value="Unassembled WGS sequence"/>
</dbReference>
<evidence type="ECO:0000313" key="1">
    <source>
        <dbReference type="EMBL" id="KAG2079511.1"/>
    </source>
</evidence>
<reference evidence="1" key="1">
    <citation type="journal article" date="2020" name="New Phytol.">
        <title>Comparative genomics reveals dynamic genome evolution in host specialist ectomycorrhizal fungi.</title>
        <authorList>
            <person name="Lofgren L.A."/>
            <person name="Nguyen N.H."/>
            <person name="Vilgalys R."/>
            <person name="Ruytinx J."/>
            <person name="Liao H.L."/>
            <person name="Branco S."/>
            <person name="Kuo A."/>
            <person name="LaButti K."/>
            <person name="Lipzen A."/>
            <person name="Andreopoulos W."/>
            <person name="Pangilinan J."/>
            <person name="Riley R."/>
            <person name="Hundley H."/>
            <person name="Na H."/>
            <person name="Barry K."/>
            <person name="Grigoriev I.V."/>
            <person name="Stajich J.E."/>
            <person name="Kennedy P.G."/>
        </authorList>
    </citation>
    <scope>NUCLEOTIDE SEQUENCE</scope>
    <source>
        <strain evidence="1">FC423</strain>
    </source>
</reference>
<keyword evidence="2" id="KW-1185">Reference proteome</keyword>
<accession>A0A9P7EPM4</accession>
<protein>
    <submittedName>
        <fullName evidence="1">Uncharacterized protein</fullName>
    </submittedName>
</protein>
<name>A0A9P7EPM4_9AGAM</name>
<feature type="non-terminal residue" evidence="1">
    <location>
        <position position="79"/>
    </location>
</feature>
<dbReference type="AlphaFoldDB" id="A0A9P7EPM4"/>
<dbReference type="GeneID" id="64692491"/>
<dbReference type="EMBL" id="JABBWM010000742">
    <property type="protein sequence ID" value="KAG2079511.1"/>
    <property type="molecule type" value="Genomic_DNA"/>
</dbReference>
<feature type="non-terminal residue" evidence="1">
    <location>
        <position position="1"/>
    </location>
</feature>
<gene>
    <name evidence="1" type="ORF">F5147DRAFT_540973</name>
</gene>
<organism evidence="1 2">
    <name type="scientific">Suillus discolor</name>
    <dbReference type="NCBI Taxonomy" id="1912936"/>
    <lineage>
        <taxon>Eukaryota</taxon>
        <taxon>Fungi</taxon>
        <taxon>Dikarya</taxon>
        <taxon>Basidiomycota</taxon>
        <taxon>Agaricomycotina</taxon>
        <taxon>Agaricomycetes</taxon>
        <taxon>Agaricomycetidae</taxon>
        <taxon>Boletales</taxon>
        <taxon>Suillineae</taxon>
        <taxon>Suillaceae</taxon>
        <taxon>Suillus</taxon>
    </lineage>
</organism>